<reference evidence="9 10" key="1">
    <citation type="journal article" date="2021" name="Microb. Ecol.">
        <title>Candidatus Mesenet longicola: Novel Endosymbionts of Brontispa longissima that Induce Cytoplasmic Incompatibility.</title>
        <authorList>
            <person name="Takano S."/>
            <person name="Gotoh Y."/>
            <person name="Hayashi T."/>
        </authorList>
    </citation>
    <scope>NUCLEOTIDE SEQUENCE [LARGE SCALE GENOMIC DNA]</scope>
    <source>
        <strain evidence="9">L5</strain>
    </source>
</reference>
<dbReference type="SUPFAM" id="SSF47928">
    <property type="entry name" value="N-terminal domain of the delta subunit of the F1F0-ATP synthase"/>
    <property type="match status" value="1"/>
</dbReference>
<evidence type="ECO:0000256" key="2">
    <source>
        <dbReference type="ARBA" id="ARBA00022448"/>
    </source>
</evidence>
<accession>A0A8J3HX27</accession>
<evidence type="ECO:0000256" key="7">
    <source>
        <dbReference type="ARBA" id="ARBA00023310"/>
    </source>
</evidence>
<comment type="function">
    <text evidence="8">This protein is part of the stalk that links CF(0) to CF(1). It either transmits conformational changes from CF(0) to CF(1) or is implicated in proton conduction.</text>
</comment>
<comment type="function">
    <text evidence="8">F(1)F(0) ATP synthase produces ATP from ADP in the presence of a proton or sodium gradient. F-type ATPases consist of two structural domains, F(1) containing the extramembraneous catalytic core and F(0) containing the membrane proton channel, linked together by a central stalk and a peripheral stalk. During catalysis, ATP synthesis in the catalytic domain of F(1) is coupled via a rotary mechanism of the central stalk subunits to proton translocation.</text>
</comment>
<dbReference type="EMBL" id="BNGU01000004">
    <property type="protein sequence ID" value="GHM59176.1"/>
    <property type="molecule type" value="Genomic_DNA"/>
</dbReference>
<evidence type="ECO:0000256" key="6">
    <source>
        <dbReference type="ARBA" id="ARBA00023196"/>
    </source>
</evidence>
<comment type="caution">
    <text evidence="9">The sequence shown here is derived from an EMBL/GenBank/DDBJ whole genome shotgun (WGS) entry which is preliminary data.</text>
</comment>
<dbReference type="InterPro" id="IPR000711">
    <property type="entry name" value="ATPase_OSCP/dsu"/>
</dbReference>
<name>A0A8J3HX27_9RICK</name>
<dbReference type="InterPro" id="IPR026015">
    <property type="entry name" value="ATP_synth_OSCP/delta_N_sf"/>
</dbReference>
<dbReference type="GO" id="GO:0045259">
    <property type="term" value="C:proton-transporting ATP synthase complex"/>
    <property type="evidence" value="ECO:0007669"/>
    <property type="project" value="UniProtKB-KW"/>
</dbReference>
<evidence type="ECO:0000256" key="3">
    <source>
        <dbReference type="ARBA" id="ARBA00022781"/>
    </source>
</evidence>
<dbReference type="Proteomes" id="UP000637906">
    <property type="component" value="Unassembled WGS sequence"/>
</dbReference>
<dbReference type="AlphaFoldDB" id="A0A8J3HX27"/>
<dbReference type="HAMAP" id="MF_01416">
    <property type="entry name" value="ATP_synth_delta_bact"/>
    <property type="match status" value="1"/>
</dbReference>
<keyword evidence="5 8" id="KW-0472">Membrane</keyword>
<dbReference type="GO" id="GO:0046933">
    <property type="term" value="F:proton-transporting ATP synthase activity, rotational mechanism"/>
    <property type="evidence" value="ECO:0007669"/>
    <property type="project" value="UniProtKB-UniRule"/>
</dbReference>
<evidence type="ECO:0000313" key="9">
    <source>
        <dbReference type="EMBL" id="GHM59176.1"/>
    </source>
</evidence>
<organism evidence="9 10">
    <name type="scientific">Candidatus Mesenet longicola</name>
    <dbReference type="NCBI Taxonomy" id="1892558"/>
    <lineage>
        <taxon>Bacteria</taxon>
        <taxon>Pseudomonadati</taxon>
        <taxon>Pseudomonadota</taxon>
        <taxon>Alphaproteobacteria</taxon>
        <taxon>Rickettsiales</taxon>
        <taxon>Anaplasmataceae</taxon>
        <taxon>Candidatus Mesenet</taxon>
    </lineage>
</organism>
<protein>
    <recommendedName>
        <fullName evidence="8">ATP synthase subunit delta</fullName>
    </recommendedName>
    <alternativeName>
        <fullName evidence="8">ATP synthase F(1) sector subunit delta</fullName>
    </alternativeName>
    <alternativeName>
        <fullName evidence="8">F-type ATPase subunit delta</fullName>
        <shortName evidence="8">F-ATPase subunit delta</shortName>
    </alternativeName>
</protein>
<dbReference type="GO" id="GO:0005886">
    <property type="term" value="C:plasma membrane"/>
    <property type="evidence" value="ECO:0007669"/>
    <property type="project" value="UniProtKB-SubCell"/>
</dbReference>
<dbReference type="PANTHER" id="PTHR11910">
    <property type="entry name" value="ATP SYNTHASE DELTA CHAIN"/>
    <property type="match status" value="1"/>
</dbReference>
<proteinExistence type="inferred from homology"/>
<comment type="subcellular location">
    <subcellularLocation>
        <location evidence="8">Cell membrane</location>
        <topology evidence="8">Peripheral membrane protein</topology>
    </subcellularLocation>
    <subcellularLocation>
        <location evidence="1">Membrane</location>
    </subcellularLocation>
</comment>
<evidence type="ECO:0000256" key="5">
    <source>
        <dbReference type="ARBA" id="ARBA00023136"/>
    </source>
</evidence>
<keyword evidence="8" id="KW-1003">Cell membrane</keyword>
<evidence type="ECO:0000256" key="1">
    <source>
        <dbReference type="ARBA" id="ARBA00004370"/>
    </source>
</evidence>
<dbReference type="PRINTS" id="PR00125">
    <property type="entry name" value="ATPASEDELTA"/>
</dbReference>
<keyword evidence="10" id="KW-1185">Reference proteome</keyword>
<dbReference type="NCBIfam" id="TIGR01145">
    <property type="entry name" value="ATP_synt_delta"/>
    <property type="match status" value="1"/>
</dbReference>
<keyword evidence="2 8" id="KW-0813">Transport</keyword>
<keyword evidence="6 8" id="KW-0139">CF(1)</keyword>
<evidence type="ECO:0000256" key="4">
    <source>
        <dbReference type="ARBA" id="ARBA00023065"/>
    </source>
</evidence>
<keyword evidence="3 8" id="KW-0375">Hydrogen ion transport</keyword>
<dbReference type="Pfam" id="PF00213">
    <property type="entry name" value="OSCP"/>
    <property type="match status" value="1"/>
</dbReference>
<sequence length="180" mass="20572">MRKNKFEKLVLCYAYALFELSNEELEIVEKDIQFLLSFFTNEKEVVSFFLNPVNSAKIKSDVISLLKNYINNTLLNFILLIINNRRFFLLETIFEKFLTLVKKFKNKIDIVVTSAFSLSKSDIKLINNSISSFGEVVGFTNIVDSSILGGFIIKVDFTVIDASLKSYLGRLLDVSKEAIL</sequence>
<keyword evidence="7 8" id="KW-0066">ATP synthesis</keyword>
<dbReference type="Gene3D" id="1.10.520.20">
    <property type="entry name" value="N-terminal domain of the delta subunit of the F1F0-ATP synthase"/>
    <property type="match status" value="1"/>
</dbReference>
<evidence type="ECO:0000313" key="10">
    <source>
        <dbReference type="Proteomes" id="UP000637906"/>
    </source>
</evidence>
<comment type="similarity">
    <text evidence="8">Belongs to the ATPase delta chain family.</text>
</comment>
<keyword evidence="4 8" id="KW-0406">Ion transport</keyword>
<evidence type="ECO:0000256" key="8">
    <source>
        <dbReference type="HAMAP-Rule" id="MF_01416"/>
    </source>
</evidence>
<gene>
    <name evidence="8 9" type="primary">atpH</name>
    <name evidence="9" type="ORF">sL5_01690</name>
</gene>